<keyword evidence="2" id="KW-0449">Lipoprotein</keyword>
<organism evidence="2 3">
    <name type="scientific">Streptomyces tunisiensis</name>
    <dbReference type="NCBI Taxonomy" id="948699"/>
    <lineage>
        <taxon>Bacteria</taxon>
        <taxon>Bacillati</taxon>
        <taxon>Actinomycetota</taxon>
        <taxon>Actinomycetes</taxon>
        <taxon>Kitasatosporales</taxon>
        <taxon>Streptomycetaceae</taxon>
        <taxon>Streptomyces</taxon>
    </lineage>
</organism>
<dbReference type="Proteomes" id="UP001501845">
    <property type="component" value="Unassembled WGS sequence"/>
</dbReference>
<evidence type="ECO:0000313" key="3">
    <source>
        <dbReference type="Proteomes" id="UP001501845"/>
    </source>
</evidence>
<dbReference type="EMBL" id="BAABBU010000037">
    <property type="protein sequence ID" value="GAA4151063.1"/>
    <property type="molecule type" value="Genomic_DNA"/>
</dbReference>
<reference evidence="3" key="1">
    <citation type="journal article" date="2019" name="Int. J. Syst. Evol. Microbiol.">
        <title>The Global Catalogue of Microorganisms (GCM) 10K type strain sequencing project: providing services to taxonomists for standard genome sequencing and annotation.</title>
        <authorList>
            <consortium name="The Broad Institute Genomics Platform"/>
            <consortium name="The Broad Institute Genome Sequencing Center for Infectious Disease"/>
            <person name="Wu L."/>
            <person name="Ma J."/>
        </authorList>
    </citation>
    <scope>NUCLEOTIDE SEQUENCE [LARGE SCALE GENOMIC DNA]</scope>
    <source>
        <strain evidence="3">JCM 17589</strain>
    </source>
</reference>
<protein>
    <submittedName>
        <fullName evidence="2">Lipoprotein</fullName>
    </submittedName>
</protein>
<dbReference type="SUPFAM" id="SSF89392">
    <property type="entry name" value="Prokaryotic lipoproteins and lipoprotein localization factors"/>
    <property type="match status" value="1"/>
</dbReference>
<gene>
    <name evidence="2" type="ORF">GCM10022285_61830</name>
</gene>
<accession>A0ABP7Z9S5</accession>
<proteinExistence type="predicted"/>
<dbReference type="InterPro" id="IPR029046">
    <property type="entry name" value="LolA/LolB/LppX"/>
</dbReference>
<keyword evidence="3" id="KW-1185">Reference proteome</keyword>
<evidence type="ECO:0000256" key="1">
    <source>
        <dbReference type="SAM" id="MobiDB-lite"/>
    </source>
</evidence>
<dbReference type="Gene3D" id="2.50.20.20">
    <property type="match status" value="1"/>
</dbReference>
<evidence type="ECO:0000313" key="2">
    <source>
        <dbReference type="EMBL" id="GAA4151063.1"/>
    </source>
</evidence>
<sequence>MTSATFAVVLLAGGTSACGEGPASNSPNQGSPRVTPATAVAKAATNSERITSLHYRVTGTVPDMGRLEAEASMNTEPLTMSMKMNATDQGRDRQLEVRFVDEVMYVSGSAIDFEKLDGKSWFSADPAVWGRSAGDNQSYGILPRQIEGNPAVQSTILTASKDVRSIGMETIDGTRTTHYRGTVTSNGIGAARDAAASEAARERQINSLDQFTALRIEGTLTIDLWIGDDNHTRQFRMRGDTYAARSGEGKPLEIVDGEPLDLTFTFLDVNQPTTIKAPPSADTADLGAQVDETQAG</sequence>
<comment type="caution">
    <text evidence="2">The sequence shown here is derived from an EMBL/GenBank/DDBJ whole genome shotgun (WGS) entry which is preliminary data.</text>
</comment>
<name>A0ABP7Z9S5_9ACTN</name>
<feature type="region of interest" description="Disordered" evidence="1">
    <location>
        <begin position="275"/>
        <end position="296"/>
    </location>
</feature>